<reference evidence="2" key="2">
    <citation type="journal article" date="2015" name="Fish Shellfish Immunol.">
        <title>Early steps in the European eel (Anguilla anguilla)-Vibrio vulnificus interaction in the gills: Role of the RtxA13 toxin.</title>
        <authorList>
            <person name="Callol A."/>
            <person name="Pajuelo D."/>
            <person name="Ebbesson L."/>
            <person name="Teles M."/>
            <person name="MacKenzie S."/>
            <person name="Amaro C."/>
        </authorList>
    </citation>
    <scope>NUCLEOTIDE SEQUENCE</scope>
</reference>
<dbReference type="AlphaFoldDB" id="A0A0E9XVF3"/>
<name>A0A0E9XVF3_ANGAN</name>
<reference evidence="2" key="1">
    <citation type="submission" date="2014-11" db="EMBL/GenBank/DDBJ databases">
        <authorList>
            <person name="Amaro Gonzalez C."/>
        </authorList>
    </citation>
    <scope>NUCLEOTIDE SEQUENCE</scope>
</reference>
<feature type="region of interest" description="Disordered" evidence="1">
    <location>
        <begin position="32"/>
        <end position="62"/>
    </location>
</feature>
<accession>A0A0E9XVF3</accession>
<sequence length="62" mass="7123">MHFQHIKEKHTVRQRWRLPARVHEVKQFHLSSTCHKDPSHNSGIGTLFGSSPLAGRVHMKGT</sequence>
<evidence type="ECO:0000256" key="1">
    <source>
        <dbReference type="SAM" id="MobiDB-lite"/>
    </source>
</evidence>
<proteinExistence type="predicted"/>
<protein>
    <submittedName>
        <fullName evidence="2">Uncharacterized protein</fullName>
    </submittedName>
</protein>
<organism evidence="2">
    <name type="scientific">Anguilla anguilla</name>
    <name type="common">European freshwater eel</name>
    <name type="synonym">Muraena anguilla</name>
    <dbReference type="NCBI Taxonomy" id="7936"/>
    <lineage>
        <taxon>Eukaryota</taxon>
        <taxon>Metazoa</taxon>
        <taxon>Chordata</taxon>
        <taxon>Craniata</taxon>
        <taxon>Vertebrata</taxon>
        <taxon>Euteleostomi</taxon>
        <taxon>Actinopterygii</taxon>
        <taxon>Neopterygii</taxon>
        <taxon>Teleostei</taxon>
        <taxon>Anguilliformes</taxon>
        <taxon>Anguillidae</taxon>
        <taxon>Anguilla</taxon>
    </lineage>
</organism>
<evidence type="ECO:0000313" key="2">
    <source>
        <dbReference type="EMBL" id="JAI05816.1"/>
    </source>
</evidence>
<dbReference type="EMBL" id="GBXM01002762">
    <property type="protein sequence ID" value="JAI05816.1"/>
    <property type="molecule type" value="Transcribed_RNA"/>
</dbReference>